<keyword evidence="2" id="KW-1185">Reference proteome</keyword>
<name>A0A430FQV7_9BIFI</name>
<protein>
    <submittedName>
        <fullName evidence="1">Uncharacterized protein</fullName>
    </submittedName>
</protein>
<evidence type="ECO:0000313" key="2">
    <source>
        <dbReference type="Proteomes" id="UP000287609"/>
    </source>
</evidence>
<dbReference type="EMBL" id="QXGM01000002">
    <property type="protein sequence ID" value="RSX55223.1"/>
    <property type="molecule type" value="Genomic_DNA"/>
</dbReference>
<dbReference type="OrthoDB" id="9787096at2"/>
<proteinExistence type="predicted"/>
<dbReference type="RefSeq" id="WP_125963881.1">
    <property type="nucleotide sequence ID" value="NZ_QXGM01000002.1"/>
</dbReference>
<organism evidence="1 2">
    <name type="scientific">Bifidobacterium dolichotidis</name>
    <dbReference type="NCBI Taxonomy" id="2306976"/>
    <lineage>
        <taxon>Bacteria</taxon>
        <taxon>Bacillati</taxon>
        <taxon>Actinomycetota</taxon>
        <taxon>Actinomycetes</taxon>
        <taxon>Bifidobacteriales</taxon>
        <taxon>Bifidobacteriaceae</taxon>
        <taxon>Bifidobacterium</taxon>
    </lineage>
</organism>
<comment type="caution">
    <text evidence="1">The sequence shown here is derived from an EMBL/GenBank/DDBJ whole genome shotgun (WGS) entry which is preliminary data.</text>
</comment>
<gene>
    <name evidence="1" type="ORF">D2E26_1277</name>
</gene>
<reference evidence="1 2" key="1">
    <citation type="submission" date="2018-09" db="EMBL/GenBank/DDBJ databases">
        <title>Characterization of the phylogenetic diversity of five novel species belonging to the genus Bifidobacterium.</title>
        <authorList>
            <person name="Lugli G.A."/>
            <person name="Duranti S."/>
            <person name="Milani C."/>
        </authorList>
    </citation>
    <scope>NUCLEOTIDE SEQUENCE [LARGE SCALE GENOMIC DNA]</scope>
    <source>
        <strain evidence="1 2">2036B</strain>
    </source>
</reference>
<dbReference type="AlphaFoldDB" id="A0A430FQV7"/>
<evidence type="ECO:0000313" key="1">
    <source>
        <dbReference type="EMBL" id="RSX55223.1"/>
    </source>
</evidence>
<accession>A0A430FQV7</accession>
<dbReference type="Proteomes" id="UP000287609">
    <property type="component" value="Unassembled WGS sequence"/>
</dbReference>
<sequence length="455" mass="50060">MNDVLIKALETFINEDYDEAWKLYDQAAQGNDAEGNAAADIDTDHAAAMRSIVAYAMGKQALEDAPVQLLEIAEAEAQRIIDAQGSLDATAAVKACATSMFMTLKVLVDWLKAQYPDNEVVLPHELSVEIVHVLRSFANMMDRLSDTYSGISVVQPFALMMPNFYMLLEAVASSETQAVLDGKATFEGEEITELNELLNAIDNEQDGPSEFLKITLNKVMAEDRKQRFTAQDFAAVTKKANLDGKQGAAQQGDAANAEPSEADAVAAAIEAHDMTADKAFEQATADTLRALRKFTRQPLAHLTEFHNLAFAFAYVADMATDPTLRQTDERDQKLAELYRRLYDFVDTARDVILMRQCPGGKADPDSVEQLKNNLVMLSMTSICATATGAELVDLVPEMERTFNRLVTVSLNLMKRVVAPERLTDGKEYHGFEDTAQNIAVLSLRFILVLAASGLR</sequence>